<dbReference type="EMBL" id="CADDTS010000049">
    <property type="protein sequence ID" value="CAB1222403.1"/>
    <property type="molecule type" value="Genomic_DNA"/>
</dbReference>
<protein>
    <recommendedName>
        <fullName evidence="3">DksA C4-type domain-containing protein</fullName>
    </recommendedName>
</protein>
<organism evidence="1 2">
    <name type="scientific">Acinetobacter bouvetii</name>
    <dbReference type="NCBI Taxonomy" id="202951"/>
    <lineage>
        <taxon>Bacteria</taxon>
        <taxon>Pseudomonadati</taxon>
        <taxon>Pseudomonadota</taxon>
        <taxon>Gammaproteobacteria</taxon>
        <taxon>Moraxellales</taxon>
        <taxon>Moraxellaceae</taxon>
        <taxon>Acinetobacter</taxon>
    </lineage>
</organism>
<comment type="caution">
    <text evidence="1">The sequence shown here is derived from an EMBL/GenBank/DDBJ whole genome shotgun (WGS) entry which is preliminary data.</text>
</comment>
<accession>A0A811GHL9</accession>
<evidence type="ECO:0000313" key="1">
    <source>
        <dbReference type="EMBL" id="CAB1222403.1"/>
    </source>
</evidence>
<proteinExistence type="predicted"/>
<reference evidence="1 2" key="1">
    <citation type="submission" date="2020-02" db="EMBL/GenBank/DDBJ databases">
        <authorList>
            <person name="Chaudhuri R."/>
        </authorList>
    </citation>
    <scope>NUCLEOTIDE SEQUENCE [LARGE SCALE GENOMIC DNA]</scope>
    <source>
        <strain evidence="1">SFB21</strain>
    </source>
</reference>
<evidence type="ECO:0000313" key="2">
    <source>
        <dbReference type="Proteomes" id="UP000489961"/>
    </source>
</evidence>
<dbReference type="AlphaFoldDB" id="A0A811GHL9"/>
<sequence length="69" mass="7862">MADLADIAGEIADERLAHTLENRQQYNAESEFECLECGCQIPEQRRALGGVTLCIDYQTVVEIQNKQYR</sequence>
<dbReference type="Proteomes" id="UP000489961">
    <property type="component" value="Unassembled WGS sequence"/>
</dbReference>
<evidence type="ECO:0008006" key="3">
    <source>
        <dbReference type="Google" id="ProtNLM"/>
    </source>
</evidence>
<name>A0A811GHL9_9GAMM</name>
<gene>
    <name evidence="1" type="ORF">SFB21_3100</name>
</gene>
<dbReference type="RefSeq" id="WP_174560795.1">
    <property type="nucleotide sequence ID" value="NZ_CADDTS010000049.1"/>
</dbReference>